<comment type="similarity">
    <text evidence="1">Belongs to the arrestin family.</text>
</comment>
<dbReference type="AlphaFoldDB" id="A0A0R3PST3"/>
<dbReference type="InterPro" id="IPR011021">
    <property type="entry name" value="Arrestin-like_N"/>
</dbReference>
<dbReference type="InterPro" id="IPR014752">
    <property type="entry name" value="Arrestin-like_C"/>
</dbReference>
<protein>
    <submittedName>
        <fullName evidence="5">Arrestin_N domain-containing protein</fullName>
    </submittedName>
</protein>
<dbReference type="InterPro" id="IPR014756">
    <property type="entry name" value="Ig_E-set"/>
</dbReference>
<reference evidence="3 4" key="2">
    <citation type="submission" date="2018-11" db="EMBL/GenBank/DDBJ databases">
        <authorList>
            <consortium name="Pathogen Informatics"/>
        </authorList>
    </citation>
    <scope>NUCLEOTIDE SEQUENCE [LARGE SCALE GENOMIC DNA]</scope>
    <source>
        <strain evidence="3 4">Costa Rica</strain>
    </source>
</reference>
<gene>
    <name evidence="3" type="ORF">ACOC_LOCUS8749</name>
</gene>
<keyword evidence="4" id="KW-1185">Reference proteome</keyword>
<dbReference type="WBParaSite" id="ACOC_0000874801-mRNA-1">
    <property type="protein sequence ID" value="ACOC_0000874801-mRNA-1"/>
    <property type="gene ID" value="ACOC_0000874801"/>
</dbReference>
<evidence type="ECO:0000256" key="1">
    <source>
        <dbReference type="ARBA" id="ARBA00005298"/>
    </source>
</evidence>
<dbReference type="SUPFAM" id="SSF81296">
    <property type="entry name" value="E set domains"/>
    <property type="match status" value="1"/>
</dbReference>
<evidence type="ECO:0000313" key="3">
    <source>
        <dbReference type="EMBL" id="VDM60334.1"/>
    </source>
</evidence>
<dbReference type="EMBL" id="UYYA01004198">
    <property type="protein sequence ID" value="VDM60334.1"/>
    <property type="molecule type" value="Genomic_DNA"/>
</dbReference>
<evidence type="ECO:0000313" key="4">
    <source>
        <dbReference type="Proteomes" id="UP000267027"/>
    </source>
</evidence>
<name>A0A0R3PST3_ANGCS</name>
<feature type="domain" description="Arrestin-like N-terminal" evidence="2">
    <location>
        <begin position="79"/>
        <end position="128"/>
    </location>
</feature>
<accession>A0A0R3PST3</accession>
<organism evidence="5">
    <name type="scientific">Angiostrongylus costaricensis</name>
    <name type="common">Nematode worm</name>
    <dbReference type="NCBI Taxonomy" id="334426"/>
    <lineage>
        <taxon>Eukaryota</taxon>
        <taxon>Metazoa</taxon>
        <taxon>Ecdysozoa</taxon>
        <taxon>Nematoda</taxon>
        <taxon>Chromadorea</taxon>
        <taxon>Rhabditida</taxon>
        <taxon>Rhabditina</taxon>
        <taxon>Rhabditomorpha</taxon>
        <taxon>Strongyloidea</taxon>
        <taxon>Metastrongylidae</taxon>
        <taxon>Angiostrongylus</taxon>
    </lineage>
</organism>
<dbReference type="OrthoDB" id="5861242at2759"/>
<sequence>STTYTENYTAPYSATVIFVDCESIAWTPARGAKQVGLHSIRCTLYSRYSVQNHGLLRKNSENQIHIWSFSNLDVSTNLSGVYKFPFLFMLPLNCAPSFEGFYGYIRYMVKVVLDRPWRFNKTDKRLFTGSYFLNSQLDTVPSCWTPQIWVINLHKCVMNVFACIISPCITDTSYIVDFTHIMTAFLFCIIHYICIPVWKGGCTAWVEATCSRYMVFGLILRLRHTLHLAEVNNLVLDVCDVGNSGLIHR</sequence>
<dbReference type="Pfam" id="PF00339">
    <property type="entry name" value="Arrestin_N"/>
    <property type="match status" value="1"/>
</dbReference>
<dbReference type="Gene3D" id="2.60.40.640">
    <property type="match status" value="1"/>
</dbReference>
<reference evidence="5" key="1">
    <citation type="submission" date="2017-02" db="UniProtKB">
        <authorList>
            <consortium name="WormBaseParasite"/>
        </authorList>
    </citation>
    <scope>IDENTIFICATION</scope>
</reference>
<dbReference type="Proteomes" id="UP000267027">
    <property type="component" value="Unassembled WGS sequence"/>
</dbReference>
<proteinExistence type="inferred from homology"/>
<dbReference type="STRING" id="334426.A0A0R3PST3"/>
<evidence type="ECO:0000313" key="5">
    <source>
        <dbReference type="WBParaSite" id="ACOC_0000874801-mRNA-1"/>
    </source>
</evidence>
<evidence type="ECO:0000259" key="2">
    <source>
        <dbReference type="Pfam" id="PF00339"/>
    </source>
</evidence>